<keyword evidence="3" id="KW-1185">Reference proteome</keyword>
<sequence>MKNKFIYHTLLLVLGLAFSSCENFLDVNTNPNAATTVDPKLLFSNATVNWINSRSGGDLYIPTALAGQSIASGGNNPTGWGIPSEEQYQISPFSTGNTWRANYTSVGSNLTEAIRLAESAVPARVNAAAQSKVMLAMVVYETTTLYGDIPFSEAWNVEIAAPKFDPQPQVLEGVLSLLDEALAQFDLAAAPALKISDYDLFYKGDLTKWQRLAKSVKLRTLLTMVDKDPSKAAVIGQLVTEGGMISSAADNFLVNYEATAGKRNPKFGLSDQYNAGTPFFFGSKYVVDFMNSIKDPRLPKFFDKPAGAANYVGVQPGEDGDDDVNVRIAKSLHRADAPDVIFSYQEQLFYEAEVNARGLGIPVNLAAATTLYRKAAEESSKFFGVDAATAATFAASLTDLTTLSNREAVKLIHYHNWVDKMDRGVDAFTQWRRSGPEGDEVPNLTLPVGAPAGGLFRRFEYPATNEIASNPNAPQELIPYNSKMWFDL</sequence>
<dbReference type="AlphaFoldDB" id="A0A369QHX8"/>
<proteinExistence type="predicted"/>
<dbReference type="SUPFAM" id="SSF48452">
    <property type="entry name" value="TPR-like"/>
    <property type="match status" value="1"/>
</dbReference>
<keyword evidence="1" id="KW-0732">Signal</keyword>
<reference evidence="2 3" key="1">
    <citation type="submission" date="2018-04" db="EMBL/GenBank/DDBJ databases">
        <title>Adhaeribacter sp. HMF7616 genome sequencing and assembly.</title>
        <authorList>
            <person name="Kang H."/>
            <person name="Kang J."/>
            <person name="Cha I."/>
            <person name="Kim H."/>
            <person name="Joh K."/>
        </authorList>
    </citation>
    <scope>NUCLEOTIDE SEQUENCE [LARGE SCALE GENOMIC DNA]</scope>
    <source>
        <strain evidence="2 3">HMF7616</strain>
    </source>
</reference>
<dbReference type="EMBL" id="QASA01000001">
    <property type="protein sequence ID" value="RDC64491.1"/>
    <property type="molecule type" value="Genomic_DNA"/>
</dbReference>
<dbReference type="OrthoDB" id="622163at2"/>
<dbReference type="InterPro" id="IPR041662">
    <property type="entry name" value="SusD-like_2"/>
</dbReference>
<evidence type="ECO:0000256" key="1">
    <source>
        <dbReference type="SAM" id="SignalP"/>
    </source>
</evidence>
<dbReference type="RefSeq" id="WP_115373638.1">
    <property type="nucleotide sequence ID" value="NZ_QASA01000001.1"/>
</dbReference>
<dbReference type="Proteomes" id="UP000253919">
    <property type="component" value="Unassembled WGS sequence"/>
</dbReference>
<evidence type="ECO:0000313" key="2">
    <source>
        <dbReference type="EMBL" id="RDC64491.1"/>
    </source>
</evidence>
<evidence type="ECO:0000313" key="3">
    <source>
        <dbReference type="Proteomes" id="UP000253919"/>
    </source>
</evidence>
<protein>
    <recommendedName>
        <fullName evidence="4">Starch-binding associating with outer membrane</fullName>
    </recommendedName>
</protein>
<name>A0A369QHX8_9BACT</name>
<dbReference type="Pfam" id="PF12771">
    <property type="entry name" value="SusD-like_2"/>
    <property type="match status" value="1"/>
</dbReference>
<dbReference type="InterPro" id="IPR011990">
    <property type="entry name" value="TPR-like_helical_dom_sf"/>
</dbReference>
<comment type="caution">
    <text evidence="2">The sequence shown here is derived from an EMBL/GenBank/DDBJ whole genome shotgun (WGS) entry which is preliminary data.</text>
</comment>
<accession>A0A369QHX8</accession>
<dbReference type="Gene3D" id="1.25.40.390">
    <property type="match status" value="1"/>
</dbReference>
<gene>
    <name evidence="2" type="ORF">AHMF7616_03105</name>
</gene>
<dbReference type="PROSITE" id="PS51257">
    <property type="entry name" value="PROKAR_LIPOPROTEIN"/>
    <property type="match status" value="1"/>
</dbReference>
<feature type="chain" id="PRO_5017060395" description="Starch-binding associating with outer membrane" evidence="1">
    <location>
        <begin position="26"/>
        <end position="488"/>
    </location>
</feature>
<organism evidence="2 3">
    <name type="scientific">Adhaeribacter pallidiroseus</name>
    <dbReference type="NCBI Taxonomy" id="2072847"/>
    <lineage>
        <taxon>Bacteria</taxon>
        <taxon>Pseudomonadati</taxon>
        <taxon>Bacteroidota</taxon>
        <taxon>Cytophagia</taxon>
        <taxon>Cytophagales</taxon>
        <taxon>Hymenobacteraceae</taxon>
        <taxon>Adhaeribacter</taxon>
    </lineage>
</organism>
<feature type="signal peptide" evidence="1">
    <location>
        <begin position="1"/>
        <end position="25"/>
    </location>
</feature>
<evidence type="ECO:0008006" key="4">
    <source>
        <dbReference type="Google" id="ProtNLM"/>
    </source>
</evidence>